<evidence type="ECO:0000313" key="4">
    <source>
        <dbReference type="EMBL" id="CAB9515266.1"/>
    </source>
</evidence>
<feature type="region of interest" description="Disordered" evidence="1">
    <location>
        <begin position="27"/>
        <end position="68"/>
    </location>
</feature>
<evidence type="ECO:0000313" key="5">
    <source>
        <dbReference type="Proteomes" id="UP001153069"/>
    </source>
</evidence>
<protein>
    <recommendedName>
        <fullName evidence="3">Fungal lipase-type domain-containing protein</fullName>
    </recommendedName>
</protein>
<evidence type="ECO:0000256" key="1">
    <source>
        <dbReference type="SAM" id="MobiDB-lite"/>
    </source>
</evidence>
<accession>A0A9N8E9R9</accession>
<sequence length="378" mass="42834">MHVFGLWSFVWFSVLLTTKKTCKVHARVGDHESSPPGDETLAQLPELNNPHSSSHPEQRNLQTSQCPSVYPDPSEIKLLLSKEFFVNYVNQSLYISDIIKAQDYGPIEDLVPELEKVYERVDAFSDIDDQALIVKTKDTQLCFAAFQASDRGDRMVEGWIGYILDQWHNINPFTYKIKGTDCKIRQGTFDAYNTTYKVDFRRALNACVESCGDEQCPLVLAGDSQGGAVAMAAAIDVTQLYDPTVITFAAPKALVKSMPCSILNTEKHFRFVNTDVQGRYDLVVNQVNIFNEKHTGWTLLLDDINFPLGSPGLDDSRDRCPGTNDLHEYTIYRDRVQAIIDRDCFPLPVGGWPDGHYCRFDDECQTNQCHQRRCKRGL</sequence>
<keyword evidence="2" id="KW-0732">Signal</keyword>
<reference evidence="4" key="1">
    <citation type="submission" date="2020-06" db="EMBL/GenBank/DDBJ databases">
        <authorList>
            <consortium name="Plant Systems Biology data submission"/>
        </authorList>
    </citation>
    <scope>NUCLEOTIDE SEQUENCE</scope>
    <source>
        <strain evidence="4">D6</strain>
    </source>
</reference>
<feature type="signal peptide" evidence="2">
    <location>
        <begin position="1"/>
        <end position="26"/>
    </location>
</feature>
<dbReference type="Proteomes" id="UP001153069">
    <property type="component" value="Unassembled WGS sequence"/>
</dbReference>
<keyword evidence="5" id="KW-1185">Reference proteome</keyword>
<comment type="caution">
    <text evidence="4">The sequence shown here is derived from an EMBL/GenBank/DDBJ whole genome shotgun (WGS) entry which is preliminary data.</text>
</comment>
<proteinExistence type="predicted"/>
<name>A0A9N8E9R9_9STRA</name>
<evidence type="ECO:0000259" key="3">
    <source>
        <dbReference type="Pfam" id="PF01764"/>
    </source>
</evidence>
<dbReference type="Pfam" id="PF01764">
    <property type="entry name" value="Lipase_3"/>
    <property type="match status" value="1"/>
</dbReference>
<dbReference type="Gene3D" id="3.40.50.1820">
    <property type="entry name" value="alpha/beta hydrolase"/>
    <property type="match status" value="1"/>
</dbReference>
<organism evidence="4 5">
    <name type="scientific">Seminavis robusta</name>
    <dbReference type="NCBI Taxonomy" id="568900"/>
    <lineage>
        <taxon>Eukaryota</taxon>
        <taxon>Sar</taxon>
        <taxon>Stramenopiles</taxon>
        <taxon>Ochrophyta</taxon>
        <taxon>Bacillariophyta</taxon>
        <taxon>Bacillariophyceae</taxon>
        <taxon>Bacillariophycidae</taxon>
        <taxon>Naviculales</taxon>
        <taxon>Naviculaceae</taxon>
        <taxon>Seminavis</taxon>
    </lineage>
</organism>
<evidence type="ECO:0000256" key="2">
    <source>
        <dbReference type="SAM" id="SignalP"/>
    </source>
</evidence>
<feature type="compositionally biased region" description="Polar residues" evidence="1">
    <location>
        <begin position="49"/>
        <end position="67"/>
    </location>
</feature>
<gene>
    <name evidence="4" type="ORF">SEMRO_703_G190080.1</name>
</gene>
<feature type="chain" id="PRO_5040139376" description="Fungal lipase-type domain-containing protein" evidence="2">
    <location>
        <begin position="27"/>
        <end position="378"/>
    </location>
</feature>
<feature type="domain" description="Fungal lipase-type" evidence="3">
    <location>
        <begin position="151"/>
        <end position="274"/>
    </location>
</feature>
<dbReference type="InterPro" id="IPR002921">
    <property type="entry name" value="Fungal_lipase-type"/>
</dbReference>
<dbReference type="InterPro" id="IPR029058">
    <property type="entry name" value="AB_hydrolase_fold"/>
</dbReference>
<dbReference type="GO" id="GO:0006629">
    <property type="term" value="P:lipid metabolic process"/>
    <property type="evidence" value="ECO:0007669"/>
    <property type="project" value="InterPro"/>
</dbReference>
<dbReference type="EMBL" id="CAICTM010000702">
    <property type="protein sequence ID" value="CAB9515266.1"/>
    <property type="molecule type" value="Genomic_DNA"/>
</dbReference>
<dbReference type="OrthoDB" id="55421at2759"/>
<dbReference type="AlphaFoldDB" id="A0A9N8E9R9"/>
<dbReference type="SUPFAM" id="SSF53474">
    <property type="entry name" value="alpha/beta-Hydrolases"/>
    <property type="match status" value="1"/>
</dbReference>